<name>A0A0C9VK90_9AGAM</name>
<dbReference type="AlphaFoldDB" id="A0A0C9VK90"/>
<proteinExistence type="predicted"/>
<protein>
    <submittedName>
        <fullName evidence="2">Uncharacterized protein</fullName>
    </submittedName>
</protein>
<dbReference type="EMBL" id="KN840056">
    <property type="protein sequence ID" value="KIJ57910.1"/>
    <property type="molecule type" value="Genomic_DNA"/>
</dbReference>
<keyword evidence="3" id="KW-1185">Reference proteome</keyword>
<organism evidence="2 3">
    <name type="scientific">Hydnomerulius pinastri MD-312</name>
    <dbReference type="NCBI Taxonomy" id="994086"/>
    <lineage>
        <taxon>Eukaryota</taxon>
        <taxon>Fungi</taxon>
        <taxon>Dikarya</taxon>
        <taxon>Basidiomycota</taxon>
        <taxon>Agaricomycotina</taxon>
        <taxon>Agaricomycetes</taxon>
        <taxon>Agaricomycetidae</taxon>
        <taxon>Boletales</taxon>
        <taxon>Boletales incertae sedis</taxon>
        <taxon>Leucogyrophana</taxon>
    </lineage>
</organism>
<feature type="compositionally biased region" description="Polar residues" evidence="1">
    <location>
        <begin position="51"/>
        <end position="71"/>
    </location>
</feature>
<gene>
    <name evidence="2" type="ORF">HYDPIDRAFT_34687</name>
</gene>
<accession>A0A0C9VK90</accession>
<evidence type="ECO:0000313" key="3">
    <source>
        <dbReference type="Proteomes" id="UP000053820"/>
    </source>
</evidence>
<dbReference type="Proteomes" id="UP000053820">
    <property type="component" value="Unassembled WGS sequence"/>
</dbReference>
<evidence type="ECO:0000313" key="2">
    <source>
        <dbReference type="EMBL" id="KIJ57910.1"/>
    </source>
</evidence>
<dbReference type="HOGENOM" id="CLU_1906986_0_0_1"/>
<sequence length="133" mass="14565">MTVEYQIVHPSILPLAHTRHRAQSPSRRSTFPIRRFSRYHDSEALGDAIPLNQTTNRNASPCQSPQDSPPNGGSDAEADNGGISEHPAASPGDLNVKVIPISASGVKRYERDIRLPTNNKIEKIPANKTSFVE</sequence>
<evidence type="ECO:0000256" key="1">
    <source>
        <dbReference type="SAM" id="MobiDB-lite"/>
    </source>
</evidence>
<reference evidence="2 3" key="1">
    <citation type="submission" date="2014-04" db="EMBL/GenBank/DDBJ databases">
        <title>Evolutionary Origins and Diversification of the Mycorrhizal Mutualists.</title>
        <authorList>
            <consortium name="DOE Joint Genome Institute"/>
            <consortium name="Mycorrhizal Genomics Consortium"/>
            <person name="Kohler A."/>
            <person name="Kuo A."/>
            <person name="Nagy L.G."/>
            <person name="Floudas D."/>
            <person name="Copeland A."/>
            <person name="Barry K.W."/>
            <person name="Cichocki N."/>
            <person name="Veneault-Fourrey C."/>
            <person name="LaButti K."/>
            <person name="Lindquist E.A."/>
            <person name="Lipzen A."/>
            <person name="Lundell T."/>
            <person name="Morin E."/>
            <person name="Murat C."/>
            <person name="Riley R."/>
            <person name="Ohm R."/>
            <person name="Sun H."/>
            <person name="Tunlid A."/>
            <person name="Henrissat B."/>
            <person name="Grigoriev I.V."/>
            <person name="Hibbett D.S."/>
            <person name="Martin F."/>
        </authorList>
    </citation>
    <scope>NUCLEOTIDE SEQUENCE [LARGE SCALE GENOMIC DNA]</scope>
    <source>
        <strain evidence="2 3">MD-312</strain>
    </source>
</reference>
<feature type="region of interest" description="Disordered" evidence="1">
    <location>
        <begin position="44"/>
        <end position="96"/>
    </location>
</feature>